<dbReference type="PANTHER" id="PTHR11439:SF524">
    <property type="entry name" value="RNA-DIRECTED DNA POLYMERASE, PROTEIN KINASE RLK-PELLE-DLSV FAMILY"/>
    <property type="match status" value="1"/>
</dbReference>
<organism evidence="1 2">
    <name type="scientific">Tanacetum coccineum</name>
    <dbReference type="NCBI Taxonomy" id="301880"/>
    <lineage>
        <taxon>Eukaryota</taxon>
        <taxon>Viridiplantae</taxon>
        <taxon>Streptophyta</taxon>
        <taxon>Embryophyta</taxon>
        <taxon>Tracheophyta</taxon>
        <taxon>Spermatophyta</taxon>
        <taxon>Magnoliopsida</taxon>
        <taxon>eudicotyledons</taxon>
        <taxon>Gunneridae</taxon>
        <taxon>Pentapetalae</taxon>
        <taxon>asterids</taxon>
        <taxon>campanulids</taxon>
        <taxon>Asterales</taxon>
        <taxon>Asteraceae</taxon>
        <taxon>Asteroideae</taxon>
        <taxon>Anthemideae</taxon>
        <taxon>Anthemidinae</taxon>
        <taxon>Tanacetum</taxon>
    </lineage>
</organism>
<protein>
    <submittedName>
        <fullName evidence="1">Ribonuclease H-like domain-containing protein</fullName>
    </submittedName>
</protein>
<sequence>MEDRWISQILERESKREKLSNITYAIQQVCLYMHDPREPYLTALKWILWYVCGTLDHGLQLRVSTTAQLTAYTDADWTGCPVTRWSTSGYCVFLEDNLLLWSAK</sequence>
<name>A0ABQ5BXM4_9ASTR</name>
<accession>A0ABQ5BXM4</accession>
<evidence type="ECO:0000313" key="1">
    <source>
        <dbReference type="EMBL" id="GJT19630.1"/>
    </source>
</evidence>
<comment type="caution">
    <text evidence="1">The sequence shown here is derived from an EMBL/GenBank/DDBJ whole genome shotgun (WGS) entry which is preliminary data.</text>
</comment>
<reference evidence="1" key="2">
    <citation type="submission" date="2022-01" db="EMBL/GenBank/DDBJ databases">
        <authorList>
            <person name="Yamashiro T."/>
            <person name="Shiraishi A."/>
            <person name="Satake H."/>
            <person name="Nakayama K."/>
        </authorList>
    </citation>
    <scope>NUCLEOTIDE SEQUENCE</scope>
</reference>
<keyword evidence="2" id="KW-1185">Reference proteome</keyword>
<proteinExistence type="predicted"/>
<gene>
    <name evidence="1" type="ORF">Tco_0878336</name>
</gene>
<evidence type="ECO:0000313" key="2">
    <source>
        <dbReference type="Proteomes" id="UP001151760"/>
    </source>
</evidence>
<dbReference type="EMBL" id="BQNB010013732">
    <property type="protein sequence ID" value="GJT19630.1"/>
    <property type="molecule type" value="Genomic_DNA"/>
</dbReference>
<dbReference type="Proteomes" id="UP001151760">
    <property type="component" value="Unassembled WGS sequence"/>
</dbReference>
<reference evidence="1" key="1">
    <citation type="journal article" date="2022" name="Int. J. Mol. Sci.">
        <title>Draft Genome of Tanacetum Coccineum: Genomic Comparison of Closely Related Tanacetum-Family Plants.</title>
        <authorList>
            <person name="Yamashiro T."/>
            <person name="Shiraishi A."/>
            <person name="Nakayama K."/>
            <person name="Satake H."/>
        </authorList>
    </citation>
    <scope>NUCLEOTIDE SEQUENCE</scope>
</reference>
<dbReference type="PANTHER" id="PTHR11439">
    <property type="entry name" value="GAG-POL-RELATED RETROTRANSPOSON"/>
    <property type="match status" value="1"/>
</dbReference>